<protein>
    <recommendedName>
        <fullName evidence="2">Centromere protein J C-terminal domain-containing protein</fullName>
    </recommendedName>
</protein>
<dbReference type="InParanoid" id="H0VDM4"/>
<dbReference type="Proteomes" id="UP000005447">
    <property type="component" value="Unassembled WGS sequence"/>
</dbReference>
<dbReference type="Bgee" id="ENSCPOG00000009004">
    <property type="expression patterns" value="Expressed in testis"/>
</dbReference>
<dbReference type="InterPro" id="IPR047002">
    <property type="entry name" value="Tcp10_C_sf"/>
</dbReference>
<dbReference type="AlphaFoldDB" id="H0VDM4"/>
<dbReference type="OMA" id="AQWSVAH"/>
<feature type="domain" description="Centromere protein J C-terminal" evidence="2">
    <location>
        <begin position="233"/>
        <end position="264"/>
    </location>
</feature>
<feature type="domain" description="Centromere protein J C-terminal" evidence="2">
    <location>
        <begin position="269"/>
        <end position="301"/>
    </location>
</feature>
<sequence length="348" mass="39126">NKTKQNNPNKQKIDSELRKQVAQWSVAHTKLQNQIDALTKQNLALREELRAWGLQDPTDTEKPAASLPTPCGSRWEKHLPKAQNGLGHCSGVVHMSSMSRVPSSLSSQTKSKHTISKANCPCSIHKGHKSHDIHFLQNLPTKPESSQQAVCLLDSTLEKMGIQEKQHTDGKVEHVLSDGRVIVTFPNGTRKETSADKKTTIIKFYNGDVKKIKSDQRVIYYFSDAQTTYTTYPNGVETVQFPNKHIEKYYPDGSKETVFPDGTVTRLNHGCEETVFPDGTILHIKRNGDKTIVFSNGQKEIQTTQFKRREFPDGTTKTVYCNGCQETKYSSGRVKVKDQTGKVILDQK</sequence>
<feature type="domain" description="Centromere protein J C-terminal" evidence="2">
    <location>
        <begin position="306"/>
        <end position="336"/>
    </location>
</feature>
<dbReference type="PANTHER" id="PTHR10331">
    <property type="entry name" value="T COMPLEX PROTEIN 10"/>
    <property type="match status" value="1"/>
</dbReference>
<evidence type="ECO:0000256" key="1">
    <source>
        <dbReference type="ARBA" id="ARBA00005627"/>
    </source>
</evidence>
<dbReference type="FunFam" id="2.60.450.20:FF:000003">
    <property type="entry name" value="T-complex protein 10b"/>
    <property type="match status" value="1"/>
</dbReference>
<dbReference type="InterPro" id="IPR026581">
    <property type="entry name" value="TCP10L/CENPJ"/>
</dbReference>
<dbReference type="Pfam" id="PF07202">
    <property type="entry name" value="Tcp10_C"/>
    <property type="match status" value="4"/>
</dbReference>
<proteinExistence type="inferred from homology"/>
<evidence type="ECO:0000259" key="2">
    <source>
        <dbReference type="Pfam" id="PF07202"/>
    </source>
</evidence>
<dbReference type="FunCoup" id="H0VDM4">
    <property type="interactions" value="105"/>
</dbReference>
<dbReference type="Gene3D" id="2.60.450.20">
    <property type="match status" value="1"/>
</dbReference>
<reference evidence="4" key="1">
    <citation type="journal article" date="2011" name="Nature">
        <title>A high-resolution map of human evolutionary constraint using 29 mammals.</title>
        <authorList>
            <person name="Lindblad-Toh K."/>
            <person name="Garber M."/>
            <person name="Zuk O."/>
            <person name="Lin M.F."/>
            <person name="Parker B.J."/>
            <person name="Washietl S."/>
            <person name="Kheradpour P."/>
            <person name="Ernst J."/>
            <person name="Jordan G."/>
            <person name="Mauceli E."/>
            <person name="Ward L.D."/>
            <person name="Lowe C.B."/>
            <person name="Holloway A.K."/>
            <person name="Clamp M."/>
            <person name="Gnerre S."/>
            <person name="Alfoldi J."/>
            <person name="Beal K."/>
            <person name="Chang J."/>
            <person name="Clawson H."/>
            <person name="Cuff J."/>
            <person name="Di Palma F."/>
            <person name="Fitzgerald S."/>
            <person name="Flicek P."/>
            <person name="Guttman M."/>
            <person name="Hubisz M.J."/>
            <person name="Jaffe D.B."/>
            <person name="Jungreis I."/>
            <person name="Kent W.J."/>
            <person name="Kostka D."/>
            <person name="Lara M."/>
            <person name="Martins A.L."/>
            <person name="Massingham T."/>
            <person name="Moltke I."/>
            <person name="Raney B.J."/>
            <person name="Rasmussen M.D."/>
            <person name="Robinson J."/>
            <person name="Stark A."/>
            <person name="Vilella A.J."/>
            <person name="Wen J."/>
            <person name="Xie X."/>
            <person name="Zody M.C."/>
            <person name="Baldwin J."/>
            <person name="Bloom T."/>
            <person name="Chin C.W."/>
            <person name="Heiman D."/>
            <person name="Nicol R."/>
            <person name="Nusbaum C."/>
            <person name="Young S."/>
            <person name="Wilkinson J."/>
            <person name="Worley K.C."/>
            <person name="Kovar C.L."/>
            <person name="Muzny D.M."/>
            <person name="Gibbs R.A."/>
            <person name="Cree A."/>
            <person name="Dihn H.H."/>
            <person name="Fowler G."/>
            <person name="Jhangiani S."/>
            <person name="Joshi V."/>
            <person name="Lee S."/>
            <person name="Lewis L.R."/>
            <person name="Nazareth L.V."/>
            <person name="Okwuonu G."/>
            <person name="Santibanez J."/>
            <person name="Warren W.C."/>
            <person name="Mardis E.R."/>
            <person name="Weinstock G.M."/>
            <person name="Wilson R.K."/>
            <person name="Delehaunty K."/>
            <person name="Dooling D."/>
            <person name="Fronik C."/>
            <person name="Fulton L."/>
            <person name="Fulton B."/>
            <person name="Graves T."/>
            <person name="Minx P."/>
            <person name="Sodergren E."/>
            <person name="Birney E."/>
            <person name="Margulies E.H."/>
            <person name="Herrero J."/>
            <person name="Green E.D."/>
            <person name="Haussler D."/>
            <person name="Siepel A."/>
            <person name="Goldman N."/>
            <person name="Pollard K.S."/>
            <person name="Pedersen J.S."/>
            <person name="Lander E.S."/>
            <person name="Kellis M."/>
        </authorList>
    </citation>
    <scope>NUCLEOTIDE SEQUENCE [LARGE SCALE GENOMIC DNA]</scope>
    <source>
        <strain evidence="4">2N</strain>
    </source>
</reference>
<dbReference type="STRING" id="10141.ENSCPOP00000008086"/>
<accession>H0VDM4</accession>
<reference evidence="3" key="2">
    <citation type="submission" date="2025-08" db="UniProtKB">
        <authorList>
            <consortium name="Ensembl"/>
        </authorList>
    </citation>
    <scope>IDENTIFICATION</scope>
    <source>
        <strain evidence="3">2N</strain>
    </source>
</reference>
<reference evidence="3" key="3">
    <citation type="submission" date="2025-09" db="UniProtKB">
        <authorList>
            <consortium name="Ensembl"/>
        </authorList>
    </citation>
    <scope>IDENTIFICATION</scope>
    <source>
        <strain evidence="3">2N</strain>
    </source>
</reference>
<evidence type="ECO:0000313" key="3">
    <source>
        <dbReference type="Ensembl" id="ENSCPOP00000008086.3"/>
    </source>
</evidence>
<dbReference type="VEuPathDB" id="HostDB:ENSCPOG00000009004"/>
<dbReference type="GeneTree" id="ENSGT00530000063927"/>
<dbReference type="InterPro" id="IPR009852">
    <property type="entry name" value="CENPJ_C_dom"/>
</dbReference>
<organism evidence="3 4">
    <name type="scientific">Cavia porcellus</name>
    <name type="common">Guinea pig</name>
    <dbReference type="NCBI Taxonomy" id="10141"/>
    <lineage>
        <taxon>Eukaryota</taxon>
        <taxon>Metazoa</taxon>
        <taxon>Chordata</taxon>
        <taxon>Craniata</taxon>
        <taxon>Vertebrata</taxon>
        <taxon>Euteleostomi</taxon>
        <taxon>Mammalia</taxon>
        <taxon>Eutheria</taxon>
        <taxon>Euarchontoglires</taxon>
        <taxon>Glires</taxon>
        <taxon>Rodentia</taxon>
        <taxon>Hystricomorpha</taxon>
        <taxon>Caviidae</taxon>
        <taxon>Cavia</taxon>
    </lineage>
</organism>
<dbReference type="HOGENOM" id="CLU_047352_0_0_1"/>
<evidence type="ECO:0000313" key="4">
    <source>
        <dbReference type="Proteomes" id="UP000005447"/>
    </source>
</evidence>
<keyword evidence="4" id="KW-1185">Reference proteome</keyword>
<dbReference type="PANTHER" id="PTHR10331:SF25">
    <property type="entry name" value="T-COMPLEX PROTEIN 10A-RELATED"/>
    <property type="match status" value="1"/>
</dbReference>
<feature type="domain" description="Centromere protein J C-terminal" evidence="2">
    <location>
        <begin position="160"/>
        <end position="193"/>
    </location>
</feature>
<name>H0VDM4_CAVPO</name>
<dbReference type="EMBL" id="AAKN02044099">
    <property type="status" value="NOT_ANNOTATED_CDS"/>
    <property type="molecule type" value="Genomic_DNA"/>
</dbReference>
<comment type="similarity">
    <text evidence="1">Belongs to the TCP10 family.</text>
</comment>
<dbReference type="Ensembl" id="ENSCPOT00000009087.3">
    <property type="protein sequence ID" value="ENSCPOP00000008086.3"/>
    <property type="gene ID" value="ENSCPOG00000009004.4"/>
</dbReference>